<dbReference type="EMBL" id="OV121133">
    <property type="protein sequence ID" value="CAH0551878.1"/>
    <property type="molecule type" value="Genomic_DNA"/>
</dbReference>
<keyword evidence="2" id="KW-0732">Signal</keyword>
<feature type="domain" description="Cuticle protein CPCFC" evidence="3">
    <location>
        <begin position="32"/>
        <end position="48"/>
    </location>
</feature>
<dbReference type="Pfam" id="PF17223">
    <property type="entry name" value="CPCFC"/>
    <property type="match status" value="2"/>
</dbReference>
<evidence type="ECO:0000256" key="1">
    <source>
        <dbReference type="SAM" id="MobiDB-lite"/>
    </source>
</evidence>
<organism evidence="4 5">
    <name type="scientific">Brassicogethes aeneus</name>
    <name type="common">Rape pollen beetle</name>
    <name type="synonym">Meligethes aeneus</name>
    <dbReference type="NCBI Taxonomy" id="1431903"/>
    <lineage>
        <taxon>Eukaryota</taxon>
        <taxon>Metazoa</taxon>
        <taxon>Ecdysozoa</taxon>
        <taxon>Arthropoda</taxon>
        <taxon>Hexapoda</taxon>
        <taxon>Insecta</taxon>
        <taxon>Pterygota</taxon>
        <taxon>Neoptera</taxon>
        <taxon>Endopterygota</taxon>
        <taxon>Coleoptera</taxon>
        <taxon>Polyphaga</taxon>
        <taxon>Cucujiformia</taxon>
        <taxon>Nitidulidae</taxon>
        <taxon>Meligethinae</taxon>
        <taxon>Brassicogethes</taxon>
    </lineage>
</organism>
<protein>
    <recommendedName>
        <fullName evidence="3">Cuticle protein CPCFC domain-containing protein</fullName>
    </recommendedName>
</protein>
<reference evidence="4" key="1">
    <citation type="submission" date="2021-12" db="EMBL/GenBank/DDBJ databases">
        <authorList>
            <person name="King R."/>
        </authorList>
    </citation>
    <scope>NUCLEOTIDE SEQUENCE</scope>
</reference>
<dbReference type="AlphaFoldDB" id="A0A9P0B187"/>
<evidence type="ECO:0000256" key="2">
    <source>
        <dbReference type="SAM" id="SignalP"/>
    </source>
</evidence>
<feature type="chain" id="PRO_5040426822" description="Cuticle protein CPCFC domain-containing protein" evidence="2">
    <location>
        <begin position="18"/>
        <end position="180"/>
    </location>
</feature>
<dbReference type="GO" id="GO:0042302">
    <property type="term" value="F:structural constituent of cuticle"/>
    <property type="evidence" value="ECO:0007669"/>
    <property type="project" value="InterPro"/>
</dbReference>
<evidence type="ECO:0000313" key="4">
    <source>
        <dbReference type="EMBL" id="CAH0551878.1"/>
    </source>
</evidence>
<name>A0A9P0B187_BRAAE</name>
<evidence type="ECO:0000259" key="3">
    <source>
        <dbReference type="Pfam" id="PF17223"/>
    </source>
</evidence>
<sequence>MFVKLAVISCVVAMSSAVWNGPLAGGVPAHQYPAGVSPQACPNFPNCANPAVAAQPNAPAPAWNGAPAQQWNQGGYNPAPVPQYNNANAGLSPLDRGEYTGDGDWHGEGLSESGAYGNQGGQWNGNNGGQWNNGGSWNQGGWNGGQNNPGAYNPQAPPAGLGQIPAGVNPQSCPNYPFCH</sequence>
<feature type="region of interest" description="Disordered" evidence="1">
    <location>
        <begin position="105"/>
        <end position="165"/>
    </location>
</feature>
<accession>A0A9P0B187</accession>
<feature type="signal peptide" evidence="2">
    <location>
        <begin position="1"/>
        <end position="17"/>
    </location>
</feature>
<proteinExistence type="predicted"/>
<gene>
    <name evidence="4" type="ORF">MELIAE_LOCUS4400</name>
</gene>
<evidence type="ECO:0000313" key="5">
    <source>
        <dbReference type="Proteomes" id="UP001154078"/>
    </source>
</evidence>
<dbReference type="Proteomes" id="UP001154078">
    <property type="component" value="Chromosome 2"/>
</dbReference>
<dbReference type="OrthoDB" id="8186685at2759"/>
<keyword evidence="5" id="KW-1185">Reference proteome</keyword>
<dbReference type="InterPro" id="IPR033778">
    <property type="entry name" value="CPCFC"/>
</dbReference>
<feature type="domain" description="Cuticle protein CPCFC" evidence="3">
    <location>
        <begin position="164"/>
        <end position="180"/>
    </location>
</feature>
<feature type="compositionally biased region" description="Gly residues" evidence="1">
    <location>
        <begin position="117"/>
        <end position="144"/>
    </location>
</feature>